<organism evidence="2 3">
    <name type="scientific">Blyttiomyces helicus</name>
    <dbReference type="NCBI Taxonomy" id="388810"/>
    <lineage>
        <taxon>Eukaryota</taxon>
        <taxon>Fungi</taxon>
        <taxon>Fungi incertae sedis</taxon>
        <taxon>Chytridiomycota</taxon>
        <taxon>Chytridiomycota incertae sedis</taxon>
        <taxon>Chytridiomycetes</taxon>
        <taxon>Chytridiomycetes incertae sedis</taxon>
        <taxon>Blyttiomyces</taxon>
    </lineage>
</organism>
<feature type="compositionally biased region" description="Polar residues" evidence="1">
    <location>
        <begin position="187"/>
        <end position="202"/>
    </location>
</feature>
<feature type="region of interest" description="Disordered" evidence="1">
    <location>
        <begin position="185"/>
        <end position="247"/>
    </location>
</feature>
<feature type="compositionally biased region" description="Polar residues" evidence="1">
    <location>
        <begin position="17"/>
        <end position="30"/>
    </location>
</feature>
<accession>A0A4P9W9N1</accession>
<evidence type="ECO:0000256" key="1">
    <source>
        <dbReference type="SAM" id="MobiDB-lite"/>
    </source>
</evidence>
<dbReference type="PANTHER" id="PTHR48125:SF10">
    <property type="entry name" value="OS12G0136300 PROTEIN"/>
    <property type="match status" value="1"/>
</dbReference>
<feature type="region of interest" description="Disordered" evidence="1">
    <location>
        <begin position="291"/>
        <end position="317"/>
    </location>
</feature>
<reference evidence="3" key="1">
    <citation type="journal article" date="2018" name="Nat. Microbiol.">
        <title>Leveraging single-cell genomics to expand the fungal tree of life.</title>
        <authorList>
            <person name="Ahrendt S.R."/>
            <person name="Quandt C.A."/>
            <person name="Ciobanu D."/>
            <person name="Clum A."/>
            <person name="Salamov A."/>
            <person name="Andreopoulos B."/>
            <person name="Cheng J.F."/>
            <person name="Woyke T."/>
            <person name="Pelin A."/>
            <person name="Henrissat B."/>
            <person name="Reynolds N.K."/>
            <person name="Benny G.L."/>
            <person name="Smith M.E."/>
            <person name="James T.Y."/>
            <person name="Grigoriev I.V."/>
        </authorList>
    </citation>
    <scope>NUCLEOTIDE SEQUENCE [LARGE SCALE GENOMIC DNA]</scope>
</reference>
<dbReference type="EMBL" id="KZ997128">
    <property type="protein sequence ID" value="RKO87838.1"/>
    <property type="molecule type" value="Genomic_DNA"/>
</dbReference>
<gene>
    <name evidence="2" type="ORF">BDK51DRAFT_38977</name>
</gene>
<feature type="region of interest" description="Disordered" evidence="1">
    <location>
        <begin position="377"/>
        <end position="427"/>
    </location>
</feature>
<sequence>MRTLSGGAGRGVASARIKSQSDSPPLTVQPSHNCRGRAALDRGACWCLRERNNGVCVRGVELAANRSSMRDSESLLRLPHSASFKADVWLNGIVVRPNSVHVTMDGIQHQEPYAIAALVLGRNRGWHRITAPPAVAALPTPWQSPILGCRFESCCSDLAVSLVTAGSTFQGIKISACREARPKASTLHGNSLRSQSSTESTPSPGPISVAPTSSSRALAPATAPRSFASAPGPHSTTPASRPSPRQDPALLIDLSLPERPLPPHPAAVGLLSCLERAGWVAQSWVELDQKEEGELGEEVEGDRAEKSHIEKDKKPSRRKRCRVVATWGLDVEEVVVRFFAECIFIERDTLAALLGVLAFPGPAPVPEFVIALATAPPSPPALPRTSAASTPRTHSCNPAPSPPSSPLPPPPSPPPPSSPQQLPPLPSPAPGCIISSPAFPSGKRKRELDAYFEPCIFGLNTEQQRQHLSGVVSWHSRHDKIWARLVPERENKELQDFRPENASATVYRANVFVHGPADLMDFMMNRMDTELWRYNRAEQFHIVDHRHPRPVRPCAPFLTPGTALTSTLSSASPPAAELAQAGTARAPMAYLALS</sequence>
<feature type="compositionally biased region" description="Pro residues" evidence="1">
    <location>
        <begin position="399"/>
        <end position="427"/>
    </location>
</feature>
<evidence type="ECO:0000313" key="2">
    <source>
        <dbReference type="EMBL" id="RKO87838.1"/>
    </source>
</evidence>
<feature type="region of interest" description="Disordered" evidence="1">
    <location>
        <begin position="1"/>
        <end position="30"/>
    </location>
</feature>
<dbReference type="AlphaFoldDB" id="A0A4P9W9N1"/>
<dbReference type="Proteomes" id="UP000269721">
    <property type="component" value="Unassembled WGS sequence"/>
</dbReference>
<protein>
    <submittedName>
        <fullName evidence="2">Uncharacterized protein</fullName>
    </submittedName>
</protein>
<dbReference type="PANTHER" id="PTHR48125">
    <property type="entry name" value="LP07818P1"/>
    <property type="match status" value="1"/>
</dbReference>
<feature type="compositionally biased region" description="Gly residues" evidence="1">
    <location>
        <begin position="1"/>
        <end position="10"/>
    </location>
</feature>
<evidence type="ECO:0000313" key="3">
    <source>
        <dbReference type="Proteomes" id="UP000269721"/>
    </source>
</evidence>
<feature type="compositionally biased region" description="Basic and acidic residues" evidence="1">
    <location>
        <begin position="301"/>
        <end position="313"/>
    </location>
</feature>
<proteinExistence type="predicted"/>
<keyword evidence="3" id="KW-1185">Reference proteome</keyword>
<name>A0A4P9W9N1_9FUNG</name>